<name>A0A1J5PN05_9ZZZZ</name>
<sequence>MRAASLLLLDQLLGRQTVTFRVFTGVLVGGCLGPGEIQIAQRRRRMFEHVDERQVSAGRDSQLDGGASDQRGNTPAGDVARDL</sequence>
<proteinExistence type="predicted"/>
<accession>A0A1J5PN05</accession>
<reference evidence="2" key="1">
    <citation type="submission" date="2016-10" db="EMBL/GenBank/DDBJ databases">
        <title>Sequence of Gallionella enrichment culture.</title>
        <authorList>
            <person name="Poehlein A."/>
            <person name="Muehling M."/>
            <person name="Daniel R."/>
        </authorList>
    </citation>
    <scope>NUCLEOTIDE SEQUENCE</scope>
</reference>
<gene>
    <name evidence="2" type="ORF">GALL_454840</name>
</gene>
<comment type="caution">
    <text evidence="2">The sequence shown here is derived from an EMBL/GenBank/DDBJ whole genome shotgun (WGS) entry which is preliminary data.</text>
</comment>
<feature type="region of interest" description="Disordered" evidence="1">
    <location>
        <begin position="50"/>
        <end position="83"/>
    </location>
</feature>
<organism evidence="2">
    <name type="scientific">mine drainage metagenome</name>
    <dbReference type="NCBI Taxonomy" id="410659"/>
    <lineage>
        <taxon>unclassified sequences</taxon>
        <taxon>metagenomes</taxon>
        <taxon>ecological metagenomes</taxon>
    </lineage>
</organism>
<protein>
    <submittedName>
        <fullName evidence="2">Uncharacterized protein</fullName>
    </submittedName>
</protein>
<dbReference type="EMBL" id="MLJW01003089">
    <property type="protein sequence ID" value="OIQ72889.1"/>
    <property type="molecule type" value="Genomic_DNA"/>
</dbReference>
<dbReference type="AlphaFoldDB" id="A0A1J5PN05"/>
<evidence type="ECO:0000313" key="2">
    <source>
        <dbReference type="EMBL" id="OIQ72889.1"/>
    </source>
</evidence>
<evidence type="ECO:0000256" key="1">
    <source>
        <dbReference type="SAM" id="MobiDB-lite"/>
    </source>
</evidence>